<evidence type="ECO:0000313" key="1">
    <source>
        <dbReference type="EMBL" id="KAJ7562766.1"/>
    </source>
</evidence>
<dbReference type="Proteomes" id="UP001162992">
    <property type="component" value="Chromosome 3"/>
</dbReference>
<proteinExistence type="predicted"/>
<sequence>MAMATLMCCRSSSCSLFRAALSIRPPPRNNRTLSLSLLASSSSSSSLTRLLLTFNSGLAPGSNLAIVVTDRIGEGASRVRQFSKGFSVRAASGSSPGAIDSPLISSMQAKIKEQLNAEEVFVIDASGDGRHVIIDVVATAFEGVSAVNRQRMVYKAIWEELQAVVHAVDQLRTRTPQEVANAKRQL</sequence>
<comment type="caution">
    <text evidence="1">The sequence shown here is derived from an EMBL/GenBank/DDBJ whole genome shotgun (WGS) entry which is preliminary data.</text>
</comment>
<dbReference type="EMBL" id="CM055094">
    <property type="protein sequence ID" value="KAJ7562766.1"/>
    <property type="molecule type" value="Genomic_DNA"/>
</dbReference>
<gene>
    <name evidence="1" type="ORF">O6H91_03G083900</name>
</gene>
<reference evidence="2" key="1">
    <citation type="journal article" date="2024" name="Proc. Natl. Acad. Sci. U.S.A.">
        <title>Extraordinary preservation of gene collinearity over three hundred million years revealed in homosporous lycophytes.</title>
        <authorList>
            <person name="Li C."/>
            <person name="Wickell D."/>
            <person name="Kuo L.Y."/>
            <person name="Chen X."/>
            <person name="Nie B."/>
            <person name="Liao X."/>
            <person name="Peng D."/>
            <person name="Ji J."/>
            <person name="Jenkins J."/>
            <person name="Williams M."/>
            <person name="Shu S."/>
            <person name="Plott C."/>
            <person name="Barry K."/>
            <person name="Rajasekar S."/>
            <person name="Grimwood J."/>
            <person name="Han X."/>
            <person name="Sun S."/>
            <person name="Hou Z."/>
            <person name="He W."/>
            <person name="Dai G."/>
            <person name="Sun C."/>
            <person name="Schmutz J."/>
            <person name="Leebens-Mack J.H."/>
            <person name="Li F.W."/>
            <person name="Wang L."/>
        </authorList>
    </citation>
    <scope>NUCLEOTIDE SEQUENCE [LARGE SCALE GENOMIC DNA]</scope>
    <source>
        <strain evidence="2">cv. PW_Plant_1</strain>
    </source>
</reference>
<keyword evidence="2" id="KW-1185">Reference proteome</keyword>
<organism evidence="1 2">
    <name type="scientific">Diphasiastrum complanatum</name>
    <name type="common">Issler's clubmoss</name>
    <name type="synonym">Lycopodium complanatum</name>
    <dbReference type="NCBI Taxonomy" id="34168"/>
    <lineage>
        <taxon>Eukaryota</taxon>
        <taxon>Viridiplantae</taxon>
        <taxon>Streptophyta</taxon>
        <taxon>Embryophyta</taxon>
        <taxon>Tracheophyta</taxon>
        <taxon>Lycopodiopsida</taxon>
        <taxon>Lycopodiales</taxon>
        <taxon>Lycopodiaceae</taxon>
        <taxon>Lycopodioideae</taxon>
        <taxon>Diphasiastrum</taxon>
    </lineage>
</organism>
<evidence type="ECO:0000313" key="2">
    <source>
        <dbReference type="Proteomes" id="UP001162992"/>
    </source>
</evidence>
<name>A0ACC2E8E2_DIPCM</name>
<accession>A0ACC2E8E2</accession>
<protein>
    <submittedName>
        <fullName evidence="1">Uncharacterized protein</fullName>
    </submittedName>
</protein>